<dbReference type="Gene3D" id="1.10.260.40">
    <property type="entry name" value="lambda repressor-like DNA-binding domains"/>
    <property type="match status" value="1"/>
</dbReference>
<name>A0ABY8WG51_9ACTN</name>
<protein>
    <submittedName>
        <fullName evidence="2">Helix-turn-helix transcriptional regulator</fullName>
    </submittedName>
</protein>
<dbReference type="PROSITE" id="PS50943">
    <property type="entry name" value="HTH_CROC1"/>
    <property type="match status" value="1"/>
</dbReference>
<dbReference type="InterPro" id="IPR001387">
    <property type="entry name" value="Cro/C1-type_HTH"/>
</dbReference>
<evidence type="ECO:0000259" key="1">
    <source>
        <dbReference type="PROSITE" id="PS50943"/>
    </source>
</evidence>
<dbReference type="SUPFAM" id="SSF47413">
    <property type="entry name" value="lambda repressor-like DNA-binding domains"/>
    <property type="match status" value="1"/>
</dbReference>
<evidence type="ECO:0000313" key="3">
    <source>
        <dbReference type="Proteomes" id="UP001240150"/>
    </source>
</evidence>
<dbReference type="SMART" id="SM00530">
    <property type="entry name" value="HTH_XRE"/>
    <property type="match status" value="1"/>
</dbReference>
<proteinExistence type="predicted"/>
<dbReference type="RefSeq" id="WP_284918130.1">
    <property type="nucleotide sequence ID" value="NZ_CP126980.1"/>
</dbReference>
<dbReference type="Pfam" id="PF19054">
    <property type="entry name" value="DUF5753"/>
    <property type="match status" value="1"/>
</dbReference>
<sequence>MATSTVHQAREAFGQRLRDLRRDAGLTGRGLADLAGWHSSKVSKIEYGKQSPSEDDIQVWCRLCRADDQAENLIAAVRGIEAMYVEWRRRLRTGTRARQEKSQSLESDTQLMRWFEPILVPGLLHTAEYATAVLTRVVQFYEIPDDIEAGVSARMERQQILYRRGHAFHFVMAQQALRTQVGSRDVMIGQLDRLLSVMSMARVRLGILPAEAPYLAPSNQFIMFDDRLVHVEAVSAELSITQPREIALYARTFALHAGQARYGDQARALILGELEQLRATT</sequence>
<dbReference type="InterPro" id="IPR043917">
    <property type="entry name" value="DUF5753"/>
</dbReference>
<gene>
    <name evidence="2" type="ORF">ACTOB_000300</name>
</gene>
<evidence type="ECO:0000313" key="2">
    <source>
        <dbReference type="EMBL" id="WIM96829.1"/>
    </source>
</evidence>
<accession>A0ABY8WG51</accession>
<dbReference type="InterPro" id="IPR010982">
    <property type="entry name" value="Lambda_DNA-bd_dom_sf"/>
</dbReference>
<reference evidence="2 3" key="1">
    <citation type="submission" date="2023-06" db="EMBL/GenBank/DDBJ databases">
        <authorList>
            <person name="Yushchuk O."/>
            <person name="Binda E."/>
            <person name="Ruckert-Reed C."/>
            <person name="Fedorenko V."/>
            <person name="Kalinowski J."/>
            <person name="Marinelli F."/>
        </authorList>
    </citation>
    <scope>NUCLEOTIDE SEQUENCE [LARGE SCALE GENOMIC DNA]</scope>
    <source>
        <strain evidence="2 3">NRRL 3884</strain>
    </source>
</reference>
<dbReference type="CDD" id="cd00093">
    <property type="entry name" value="HTH_XRE"/>
    <property type="match status" value="1"/>
</dbReference>
<dbReference type="Pfam" id="PF13560">
    <property type="entry name" value="HTH_31"/>
    <property type="match status" value="1"/>
</dbReference>
<dbReference type="EMBL" id="CP126980">
    <property type="protein sequence ID" value="WIM96829.1"/>
    <property type="molecule type" value="Genomic_DNA"/>
</dbReference>
<dbReference type="Proteomes" id="UP001240150">
    <property type="component" value="Chromosome"/>
</dbReference>
<feature type="domain" description="HTH cro/C1-type" evidence="1">
    <location>
        <begin position="17"/>
        <end position="58"/>
    </location>
</feature>
<keyword evidence="3" id="KW-1185">Reference proteome</keyword>
<organism evidence="2 3">
    <name type="scientific">Actinoplanes oblitus</name>
    <dbReference type="NCBI Taxonomy" id="3040509"/>
    <lineage>
        <taxon>Bacteria</taxon>
        <taxon>Bacillati</taxon>
        <taxon>Actinomycetota</taxon>
        <taxon>Actinomycetes</taxon>
        <taxon>Micromonosporales</taxon>
        <taxon>Micromonosporaceae</taxon>
        <taxon>Actinoplanes</taxon>
    </lineage>
</organism>